<sequence length="245" mass="27071">MSGLGLSDRMSETVVFLPDQMCDARLFGPQIADLSRDQAVMTAPITQGDRIEEIASSLLDLAPTRFALVGHGMGGIVAMEVYRRAPERVTRLALVGTTPLAETPQVAALRDPQMIRVRAGRFEEVLAETFAQGDLAPGPHRREVLALVLDMARGLGTEVFVRQSRALQRRRDQQGTLRRINVPTLILCGAVDTLYPVKRHSFMAEMIPKADLRVIDDAGRMPTLEQPEAVTLALRDWLAQPLLLR</sequence>
<feature type="domain" description="AB hydrolase-1" evidence="1">
    <location>
        <begin position="62"/>
        <end position="225"/>
    </location>
</feature>
<dbReference type="InterPro" id="IPR050266">
    <property type="entry name" value="AB_hydrolase_sf"/>
</dbReference>
<dbReference type="Proteomes" id="UP000203589">
    <property type="component" value="Chromosome"/>
</dbReference>
<dbReference type="PRINTS" id="PR00111">
    <property type="entry name" value="ABHYDROLASE"/>
</dbReference>
<dbReference type="PANTHER" id="PTHR43798:SF29">
    <property type="entry name" value="AB HYDROLASE-1 DOMAIN-CONTAINING PROTEIN"/>
    <property type="match status" value="1"/>
</dbReference>
<organism evidence="2 3">
    <name type="scientific">Antarctobacter heliothermus</name>
    <dbReference type="NCBI Taxonomy" id="74033"/>
    <lineage>
        <taxon>Bacteria</taxon>
        <taxon>Pseudomonadati</taxon>
        <taxon>Pseudomonadota</taxon>
        <taxon>Alphaproteobacteria</taxon>
        <taxon>Rhodobacterales</taxon>
        <taxon>Roseobacteraceae</taxon>
        <taxon>Antarctobacter</taxon>
    </lineage>
</organism>
<dbReference type="SUPFAM" id="SSF53474">
    <property type="entry name" value="alpha/beta-Hydrolases"/>
    <property type="match status" value="1"/>
</dbReference>
<dbReference type="KEGG" id="aht:ANTHELSMS3_04089"/>
<dbReference type="InterPro" id="IPR029058">
    <property type="entry name" value="AB_hydrolase_fold"/>
</dbReference>
<dbReference type="EMBL" id="CP022540">
    <property type="protein sequence ID" value="ASP22695.1"/>
    <property type="molecule type" value="Genomic_DNA"/>
</dbReference>
<dbReference type="Pfam" id="PF00561">
    <property type="entry name" value="Abhydrolase_1"/>
    <property type="match status" value="1"/>
</dbReference>
<evidence type="ECO:0000313" key="3">
    <source>
        <dbReference type="Proteomes" id="UP000203589"/>
    </source>
</evidence>
<dbReference type="AlphaFoldDB" id="A0A222E917"/>
<proteinExistence type="predicted"/>
<protein>
    <submittedName>
        <fullName evidence="2">Sigma factor SigB regulation protein RsbQ</fullName>
    </submittedName>
</protein>
<reference evidence="2 3" key="1">
    <citation type="submission" date="2017-07" db="EMBL/GenBank/DDBJ databases">
        <title>Genome Sequence of Antarctobacter heliothermus Strain SMS3 Isolated from a culture of the Diatom Skeletonema marinoi.</title>
        <authorList>
            <person name="Topel M."/>
            <person name="Pinder M.I.M."/>
            <person name="Johansson O.N."/>
            <person name="Kourtchenko O."/>
            <person name="Godhe A."/>
            <person name="Clarke A.K."/>
        </authorList>
    </citation>
    <scope>NUCLEOTIDE SEQUENCE [LARGE SCALE GENOMIC DNA]</scope>
    <source>
        <strain evidence="2 3">SMS3</strain>
    </source>
</reference>
<keyword evidence="3" id="KW-1185">Reference proteome</keyword>
<dbReference type="PANTHER" id="PTHR43798">
    <property type="entry name" value="MONOACYLGLYCEROL LIPASE"/>
    <property type="match status" value="1"/>
</dbReference>
<dbReference type="Gene3D" id="3.40.50.1820">
    <property type="entry name" value="alpha/beta hydrolase"/>
    <property type="match status" value="1"/>
</dbReference>
<evidence type="ECO:0000259" key="1">
    <source>
        <dbReference type="Pfam" id="PF00561"/>
    </source>
</evidence>
<accession>A0A222E917</accession>
<gene>
    <name evidence="2" type="ORF">ANTHELSMS3_04089</name>
</gene>
<evidence type="ECO:0000313" key="2">
    <source>
        <dbReference type="EMBL" id="ASP22695.1"/>
    </source>
</evidence>
<name>A0A222E917_9RHOB</name>
<dbReference type="InterPro" id="IPR000073">
    <property type="entry name" value="AB_hydrolase_1"/>
</dbReference>